<dbReference type="Gene3D" id="2.10.90.10">
    <property type="entry name" value="Cystine-knot cytokines"/>
    <property type="match status" value="1"/>
</dbReference>
<dbReference type="SUPFAM" id="SSF57501">
    <property type="entry name" value="Cystine-knot cytokines"/>
    <property type="match status" value="1"/>
</dbReference>
<accession>A0A1B6F698</accession>
<dbReference type="PANTHER" id="PTHR21719:SF1">
    <property type="entry name" value="FI06402P-RELATED"/>
    <property type="match status" value="1"/>
</dbReference>
<feature type="non-terminal residue" evidence="1">
    <location>
        <position position="1"/>
    </location>
</feature>
<dbReference type="EMBL" id="GECZ01024396">
    <property type="protein sequence ID" value="JAS45373.1"/>
    <property type="molecule type" value="Transcribed_RNA"/>
</dbReference>
<protein>
    <submittedName>
        <fullName evidence="1">Uncharacterized protein</fullName>
    </submittedName>
</protein>
<dbReference type="InterPro" id="IPR029034">
    <property type="entry name" value="Cystine-knot_cytokine"/>
</dbReference>
<evidence type="ECO:0000313" key="1">
    <source>
        <dbReference type="EMBL" id="JAS45373.1"/>
    </source>
</evidence>
<dbReference type="AlphaFoldDB" id="A0A1B6F698"/>
<name>A0A1B6F698_9HEMI</name>
<proteinExistence type="predicted"/>
<sequence length="122" mass="14273">SFDPHLMELKQHYEHLAYIATFPCRTPQPRVIPVHKLFSQSELQGKAYFPDVTVLHRCDDATGCCTEGRRCDPIHTDSLRLPFKVTFLEDIEHHRKGSWLMEHHFFENHTECACNSGIDPRR</sequence>
<gene>
    <name evidence="1" type="ORF">g.35132</name>
</gene>
<reference evidence="1" key="1">
    <citation type="submission" date="2015-11" db="EMBL/GenBank/DDBJ databases">
        <title>De novo transcriptome assembly of four potential Pierce s Disease insect vectors from Arizona vineyards.</title>
        <authorList>
            <person name="Tassone E.E."/>
        </authorList>
    </citation>
    <scope>NUCLEOTIDE SEQUENCE</scope>
</reference>
<organism evidence="1">
    <name type="scientific">Cuerna arida</name>
    <dbReference type="NCBI Taxonomy" id="1464854"/>
    <lineage>
        <taxon>Eukaryota</taxon>
        <taxon>Metazoa</taxon>
        <taxon>Ecdysozoa</taxon>
        <taxon>Arthropoda</taxon>
        <taxon>Hexapoda</taxon>
        <taxon>Insecta</taxon>
        <taxon>Pterygota</taxon>
        <taxon>Neoptera</taxon>
        <taxon>Paraneoptera</taxon>
        <taxon>Hemiptera</taxon>
        <taxon>Auchenorrhyncha</taxon>
        <taxon>Membracoidea</taxon>
        <taxon>Cicadellidae</taxon>
        <taxon>Cicadellinae</taxon>
        <taxon>Proconiini</taxon>
        <taxon>Cuerna</taxon>
    </lineage>
</organism>
<dbReference type="PANTHER" id="PTHR21719">
    <property type="entry name" value="FI06402P-RELATED"/>
    <property type="match status" value="1"/>
</dbReference>